<accession>A0A3G9CLT5</accession>
<reference evidence="1" key="1">
    <citation type="journal article" date="2015" name="Proteome Sci.">
        <title>Proteome analysis of shell matrix proteins in the brachiopod Laqueus rubellus.</title>
        <authorList>
            <person name="Isowa Y."/>
            <person name="Sarashina I."/>
            <person name="Oshima K."/>
            <person name="Kito K."/>
            <person name="Hattori M."/>
            <person name="Endo K."/>
        </authorList>
    </citation>
    <scope>NUCLEOTIDE SEQUENCE</scope>
    <source>
        <tissue evidence="1">Mantle</tissue>
    </source>
</reference>
<evidence type="ECO:0000313" key="1">
    <source>
        <dbReference type="EMBL" id="BAS30453.1"/>
    </source>
</evidence>
<organism evidence="1">
    <name type="scientific">Laqueus rubellus</name>
    <name type="common">Lampshell</name>
    <dbReference type="NCBI Taxonomy" id="93892"/>
    <lineage>
        <taxon>Eukaryota</taxon>
        <taxon>Metazoa</taxon>
        <taxon>Spiralia</taxon>
        <taxon>Lophotrochozoa</taxon>
        <taxon>Brachiopoda</taxon>
        <taxon>Rhynchonelliformea</taxon>
        <taxon>Rhynchonellata</taxon>
        <taxon>Terebratellidina</taxon>
        <taxon>Laqueoidea</taxon>
        <taxon>Laqueidae</taxon>
        <taxon>Laqueus</taxon>
    </lineage>
</organism>
<proteinExistence type="evidence at transcript level"/>
<protein>
    <submittedName>
        <fullName evidence="1">Shell matrix protein</fullName>
    </submittedName>
</protein>
<name>A0A3G9CLT5_LAQRU</name>
<dbReference type="AlphaFoldDB" id="A0A3G9CLT5"/>
<sequence length="155" mass="16857">MVKNSFVITNGEIRPANEANTTPEMKKALSELNIALKALQELQTMIPDAQNHINSVINTGQVLGKIKTSSLGHLDVIQSRVNAMRNIDQFKQAKDVVQYTKLEIEKLGGNVNSGLKTMMSKNGWTAKAEKVTGGSSSLTSTVATMLITVFIKLLL</sequence>
<dbReference type="EMBL" id="FX982985">
    <property type="protein sequence ID" value="BAS30453.1"/>
    <property type="molecule type" value="mRNA"/>
</dbReference>